<feature type="binding site" evidence="9">
    <location>
        <begin position="89"/>
        <end position="92"/>
    </location>
    <ligand>
        <name>5-phospho-alpha-D-ribose 1-diphosphate</name>
        <dbReference type="ChEBI" id="CHEBI:58017"/>
    </ligand>
</feature>
<feature type="binding site" evidence="9">
    <location>
        <position position="79"/>
    </location>
    <ligand>
        <name>anthranilate</name>
        <dbReference type="ChEBI" id="CHEBI:16567"/>
        <label>1</label>
    </ligand>
</feature>
<dbReference type="GO" id="GO:0004048">
    <property type="term" value="F:anthranilate phosphoribosyltransferase activity"/>
    <property type="evidence" value="ECO:0007669"/>
    <property type="project" value="UniProtKB-UniRule"/>
</dbReference>
<keyword evidence="5 9" id="KW-0822">Tryptophan biosynthesis</keyword>
<dbReference type="NCBIfam" id="TIGR01245">
    <property type="entry name" value="trpD"/>
    <property type="match status" value="1"/>
</dbReference>
<feature type="binding site" evidence="9">
    <location>
        <position position="110"/>
    </location>
    <ligand>
        <name>anthranilate</name>
        <dbReference type="ChEBI" id="CHEBI:16567"/>
        <label>1</label>
    </ligand>
</feature>
<organism evidence="12 13">
    <name type="scientific">Anaerosporobacter mobilis DSM 15930</name>
    <dbReference type="NCBI Taxonomy" id="1120996"/>
    <lineage>
        <taxon>Bacteria</taxon>
        <taxon>Bacillati</taxon>
        <taxon>Bacillota</taxon>
        <taxon>Clostridia</taxon>
        <taxon>Lachnospirales</taxon>
        <taxon>Lachnospiraceae</taxon>
        <taxon>Anaerosporobacter</taxon>
    </lineage>
</organism>
<dbReference type="STRING" id="1120996.SAMN02746066_01559"/>
<evidence type="ECO:0000256" key="1">
    <source>
        <dbReference type="ARBA" id="ARBA00004907"/>
    </source>
</evidence>
<keyword evidence="9" id="KW-0479">Metal-binding</keyword>
<evidence type="ECO:0000313" key="13">
    <source>
        <dbReference type="Proteomes" id="UP000184038"/>
    </source>
</evidence>
<feature type="binding site" evidence="9">
    <location>
        <position position="91"/>
    </location>
    <ligand>
        <name>Mg(2+)</name>
        <dbReference type="ChEBI" id="CHEBI:18420"/>
        <label>1</label>
    </ligand>
</feature>
<dbReference type="HAMAP" id="MF_00211">
    <property type="entry name" value="TrpD"/>
    <property type="match status" value="1"/>
</dbReference>
<name>A0A1M7HT67_9FIRM</name>
<dbReference type="PANTHER" id="PTHR43285:SF2">
    <property type="entry name" value="ANTHRANILATE PHOSPHORIBOSYLTRANSFERASE"/>
    <property type="match status" value="1"/>
</dbReference>
<evidence type="ECO:0000256" key="5">
    <source>
        <dbReference type="ARBA" id="ARBA00022822"/>
    </source>
</evidence>
<feature type="binding site" evidence="9">
    <location>
        <position position="225"/>
    </location>
    <ligand>
        <name>Mg(2+)</name>
        <dbReference type="ChEBI" id="CHEBI:18420"/>
        <label>1</label>
    </ligand>
</feature>
<comment type="pathway">
    <text evidence="1 9">Amino-acid biosynthesis; L-tryptophan biosynthesis; L-tryptophan from chorismate: step 2/5.</text>
</comment>
<evidence type="ECO:0000259" key="11">
    <source>
        <dbReference type="Pfam" id="PF02885"/>
    </source>
</evidence>
<evidence type="ECO:0000256" key="6">
    <source>
        <dbReference type="ARBA" id="ARBA00023141"/>
    </source>
</evidence>
<feature type="binding site" evidence="9">
    <location>
        <position position="79"/>
    </location>
    <ligand>
        <name>5-phospho-alpha-D-ribose 1-diphosphate</name>
        <dbReference type="ChEBI" id="CHEBI:58017"/>
    </ligand>
</feature>
<comment type="similarity">
    <text evidence="9">Belongs to the anthranilate phosphoribosyltransferase family.</text>
</comment>
<feature type="domain" description="Glycosyl transferase family 3" evidence="10">
    <location>
        <begin position="73"/>
        <end position="322"/>
    </location>
</feature>
<dbReference type="InterPro" id="IPR005940">
    <property type="entry name" value="Anthranilate_Pribosyl_Tfrase"/>
</dbReference>
<keyword evidence="4 9" id="KW-0808">Transferase</keyword>
<dbReference type="EC" id="2.4.2.18" evidence="9"/>
<evidence type="ECO:0000256" key="3">
    <source>
        <dbReference type="ARBA" id="ARBA00022676"/>
    </source>
</evidence>
<evidence type="ECO:0000256" key="8">
    <source>
        <dbReference type="ARBA" id="ARBA00061188"/>
    </source>
</evidence>
<dbReference type="Gene3D" id="1.20.970.10">
    <property type="entry name" value="Transferase, Pyrimidine Nucleoside Phosphorylase, Chain C"/>
    <property type="match status" value="1"/>
</dbReference>
<dbReference type="SUPFAM" id="SSF52418">
    <property type="entry name" value="Nucleoside phosphorylase/phosphoribosyltransferase catalytic domain"/>
    <property type="match status" value="1"/>
</dbReference>
<dbReference type="InterPro" id="IPR036320">
    <property type="entry name" value="Glycosyl_Trfase_fam3_N_dom_sf"/>
</dbReference>
<dbReference type="EMBL" id="FRCP01000008">
    <property type="protein sequence ID" value="SHM31726.1"/>
    <property type="molecule type" value="Genomic_DNA"/>
</dbReference>
<evidence type="ECO:0000256" key="9">
    <source>
        <dbReference type="HAMAP-Rule" id="MF_00211"/>
    </source>
</evidence>
<keyword evidence="6 9" id="KW-0057">Aromatic amino acid biosynthesis</keyword>
<proteinExistence type="inferred from homology"/>
<feature type="binding site" evidence="9">
    <location>
        <begin position="107"/>
        <end position="115"/>
    </location>
    <ligand>
        <name>5-phospho-alpha-D-ribose 1-diphosphate</name>
        <dbReference type="ChEBI" id="CHEBI:58017"/>
    </ligand>
</feature>
<dbReference type="InterPro" id="IPR017459">
    <property type="entry name" value="Glycosyl_Trfase_fam3_N_dom"/>
</dbReference>
<dbReference type="GO" id="GO:0000287">
    <property type="term" value="F:magnesium ion binding"/>
    <property type="evidence" value="ECO:0007669"/>
    <property type="project" value="UniProtKB-UniRule"/>
</dbReference>
<evidence type="ECO:0000256" key="4">
    <source>
        <dbReference type="ARBA" id="ARBA00022679"/>
    </source>
</evidence>
<sequence>MIKDAIAILSKKQNLTQEMTEAVMNEIMTNQATDAQKSAFLTAMAMKGETIDEITAAARVMRKHCERFLNDMDVLEIVGTGGDGSNTFNISTMASIVVSATGIPVAKHGNRAASSKCGTADCLEALGVKIDIEPEKSAELLKEINICFLFAQKYHTAMRFVGPVRKEMGIRTLFNVLGPLANPAGASMQLLGVYSEDLVEPLAHVLHNLGVKKAMVVYGEDSIDEISMSAPTKVCEFKNDRFKTYEITPEQFGFTRCEKAELVGGEPKENAKIALDILNGMKGPKTDAVILNAGAAIYVASDDLTIEEAIEIARKTIANGTAKKQLERFIAKSQAE</sequence>
<comment type="caution">
    <text evidence="9">Lacks conserved residue(s) required for the propagation of feature annotation.</text>
</comment>
<evidence type="ECO:0000256" key="2">
    <source>
        <dbReference type="ARBA" id="ARBA00022605"/>
    </source>
</evidence>
<accession>A0A1M7HT67</accession>
<dbReference type="RefSeq" id="WP_073285577.1">
    <property type="nucleotide sequence ID" value="NZ_FRCP01000008.1"/>
</dbReference>
<dbReference type="FunFam" id="3.40.1030.10:FF:000002">
    <property type="entry name" value="Anthranilate phosphoribosyltransferase"/>
    <property type="match status" value="1"/>
</dbReference>
<dbReference type="InterPro" id="IPR035902">
    <property type="entry name" value="Nuc_phospho_transferase"/>
</dbReference>
<feature type="binding site" evidence="9">
    <location>
        <position position="119"/>
    </location>
    <ligand>
        <name>5-phospho-alpha-D-ribose 1-diphosphate</name>
        <dbReference type="ChEBI" id="CHEBI:58017"/>
    </ligand>
</feature>
<dbReference type="Pfam" id="PF02885">
    <property type="entry name" value="Glycos_trans_3N"/>
    <property type="match status" value="1"/>
</dbReference>
<evidence type="ECO:0000256" key="7">
    <source>
        <dbReference type="ARBA" id="ARBA00052328"/>
    </source>
</evidence>
<comment type="cofactor">
    <cofactor evidence="9">
        <name>Mg(2+)</name>
        <dbReference type="ChEBI" id="CHEBI:18420"/>
    </cofactor>
    <text evidence="9">Binds 2 magnesium ions per monomer.</text>
</comment>
<dbReference type="GO" id="GO:0005829">
    <property type="term" value="C:cytosol"/>
    <property type="evidence" value="ECO:0007669"/>
    <property type="project" value="TreeGrafter"/>
</dbReference>
<keyword evidence="3 9" id="KW-0328">Glycosyltransferase</keyword>
<comment type="similarity">
    <text evidence="8">In the C-terminal section; belongs to the anthranilate phosphoribosyltransferase family.</text>
</comment>
<keyword evidence="13" id="KW-1185">Reference proteome</keyword>
<evidence type="ECO:0000259" key="10">
    <source>
        <dbReference type="Pfam" id="PF00591"/>
    </source>
</evidence>
<dbReference type="SUPFAM" id="SSF47648">
    <property type="entry name" value="Nucleoside phosphorylase/phosphoribosyltransferase N-terminal domain"/>
    <property type="match status" value="1"/>
</dbReference>
<feature type="binding site" evidence="9">
    <location>
        <position position="165"/>
    </location>
    <ligand>
        <name>anthranilate</name>
        <dbReference type="ChEBI" id="CHEBI:16567"/>
        <label>2</label>
    </ligand>
</feature>
<dbReference type="AlphaFoldDB" id="A0A1M7HT67"/>
<dbReference type="Gene3D" id="3.40.1030.10">
    <property type="entry name" value="Nucleoside phosphorylase/phosphoribosyltransferase catalytic domain"/>
    <property type="match status" value="1"/>
</dbReference>
<dbReference type="InterPro" id="IPR000312">
    <property type="entry name" value="Glycosyl_Trfase_fam3"/>
</dbReference>
<keyword evidence="9" id="KW-0460">Magnesium</keyword>
<feature type="domain" description="Glycosyl transferase family 3 N-terminal" evidence="11">
    <location>
        <begin position="3"/>
        <end position="65"/>
    </location>
</feature>
<dbReference type="PANTHER" id="PTHR43285">
    <property type="entry name" value="ANTHRANILATE PHOSPHORIBOSYLTRANSFERASE"/>
    <property type="match status" value="1"/>
</dbReference>
<comment type="function">
    <text evidence="9">Catalyzes the transfer of the phosphoribosyl group of 5-phosphorylribose-1-pyrophosphate (PRPP) to anthranilate to yield N-(5'-phosphoribosyl)-anthranilate (PRA).</text>
</comment>
<feature type="binding site" evidence="9">
    <location>
        <position position="224"/>
    </location>
    <ligand>
        <name>Mg(2+)</name>
        <dbReference type="ChEBI" id="CHEBI:18420"/>
        <label>2</label>
    </ligand>
</feature>
<gene>
    <name evidence="9" type="primary">trpD</name>
    <name evidence="12" type="ORF">SAMN02746066_01559</name>
</gene>
<evidence type="ECO:0000313" key="12">
    <source>
        <dbReference type="EMBL" id="SHM31726.1"/>
    </source>
</evidence>
<feature type="binding site" evidence="9">
    <location>
        <begin position="82"/>
        <end position="83"/>
    </location>
    <ligand>
        <name>5-phospho-alpha-D-ribose 1-diphosphate</name>
        <dbReference type="ChEBI" id="CHEBI:58017"/>
    </ligand>
</feature>
<dbReference type="GO" id="GO:0000162">
    <property type="term" value="P:L-tryptophan biosynthetic process"/>
    <property type="evidence" value="ECO:0007669"/>
    <property type="project" value="UniProtKB-UniRule"/>
</dbReference>
<protein>
    <recommendedName>
        <fullName evidence="9">Anthranilate phosphoribosyltransferase</fullName>
        <ecNumber evidence="9">2.4.2.18</ecNumber>
    </recommendedName>
</protein>
<dbReference type="Proteomes" id="UP000184038">
    <property type="component" value="Unassembled WGS sequence"/>
</dbReference>
<comment type="catalytic activity">
    <reaction evidence="7 9">
        <text>N-(5-phospho-beta-D-ribosyl)anthranilate + diphosphate = 5-phospho-alpha-D-ribose 1-diphosphate + anthranilate</text>
        <dbReference type="Rhea" id="RHEA:11768"/>
        <dbReference type="ChEBI" id="CHEBI:16567"/>
        <dbReference type="ChEBI" id="CHEBI:18277"/>
        <dbReference type="ChEBI" id="CHEBI:33019"/>
        <dbReference type="ChEBI" id="CHEBI:58017"/>
        <dbReference type="EC" id="2.4.2.18"/>
    </reaction>
</comment>
<feature type="binding site" evidence="9">
    <location>
        <position position="87"/>
    </location>
    <ligand>
        <name>5-phospho-alpha-D-ribose 1-diphosphate</name>
        <dbReference type="ChEBI" id="CHEBI:58017"/>
    </ligand>
</feature>
<dbReference type="OrthoDB" id="9806430at2"/>
<reference evidence="12 13" key="1">
    <citation type="submission" date="2016-11" db="EMBL/GenBank/DDBJ databases">
        <authorList>
            <person name="Jaros S."/>
            <person name="Januszkiewicz K."/>
            <person name="Wedrychowicz H."/>
        </authorList>
    </citation>
    <scope>NUCLEOTIDE SEQUENCE [LARGE SCALE GENOMIC DNA]</scope>
    <source>
        <strain evidence="12 13">DSM 15930</strain>
    </source>
</reference>
<feature type="binding site" evidence="9">
    <location>
        <position position="225"/>
    </location>
    <ligand>
        <name>Mg(2+)</name>
        <dbReference type="ChEBI" id="CHEBI:18420"/>
        <label>2</label>
    </ligand>
</feature>
<keyword evidence="2 9" id="KW-0028">Amino-acid biosynthesis</keyword>
<dbReference type="UniPathway" id="UPA00035">
    <property type="reaction ID" value="UER00041"/>
</dbReference>
<comment type="subunit">
    <text evidence="9">Homodimer.</text>
</comment>
<dbReference type="Pfam" id="PF00591">
    <property type="entry name" value="Glycos_transf_3"/>
    <property type="match status" value="1"/>
</dbReference>